<dbReference type="CDD" id="cd16914">
    <property type="entry name" value="EcfT"/>
    <property type="match status" value="1"/>
</dbReference>
<keyword evidence="3 6" id="KW-0812">Transmembrane</keyword>
<evidence type="ECO:0000256" key="6">
    <source>
        <dbReference type="SAM" id="Phobius"/>
    </source>
</evidence>
<feature type="transmembrane region" description="Helical" evidence="6">
    <location>
        <begin position="135"/>
        <end position="156"/>
    </location>
</feature>
<dbReference type="GO" id="GO:0048038">
    <property type="term" value="F:quinone binding"/>
    <property type="evidence" value="ECO:0007669"/>
    <property type="project" value="UniProtKB-UniRule"/>
</dbReference>
<feature type="transmembrane region" description="Helical" evidence="6">
    <location>
        <begin position="28"/>
        <end position="49"/>
    </location>
</feature>
<evidence type="ECO:0000256" key="3">
    <source>
        <dbReference type="ARBA" id="ARBA00022692"/>
    </source>
</evidence>
<organism evidence="7 8">
    <name type="scientific">Kouleothrix aurantiaca</name>
    <dbReference type="NCBI Taxonomy" id="186479"/>
    <lineage>
        <taxon>Bacteria</taxon>
        <taxon>Bacillati</taxon>
        <taxon>Chloroflexota</taxon>
        <taxon>Chloroflexia</taxon>
        <taxon>Chloroflexales</taxon>
        <taxon>Roseiflexineae</taxon>
        <taxon>Roseiflexaceae</taxon>
        <taxon>Kouleothrix</taxon>
    </lineage>
</organism>
<dbReference type="PANTHER" id="PTHR34857:SF2">
    <property type="entry name" value="SLL0384 PROTEIN"/>
    <property type="match status" value="1"/>
</dbReference>
<evidence type="ECO:0000256" key="2">
    <source>
        <dbReference type="ARBA" id="ARBA00022475"/>
    </source>
</evidence>
<dbReference type="AlphaFoldDB" id="A0A0P9D4C3"/>
<gene>
    <name evidence="7" type="ORF">SE17_13350</name>
</gene>
<feature type="transmembrane region" description="Helical" evidence="6">
    <location>
        <begin position="176"/>
        <end position="197"/>
    </location>
</feature>
<comment type="caution">
    <text evidence="7">The sequence shown here is derived from an EMBL/GenBank/DDBJ whole genome shotgun (WGS) entry which is preliminary data.</text>
</comment>
<dbReference type="Pfam" id="PF02361">
    <property type="entry name" value="CbiQ"/>
    <property type="match status" value="1"/>
</dbReference>
<feature type="transmembrane region" description="Helical" evidence="6">
    <location>
        <begin position="61"/>
        <end position="81"/>
    </location>
</feature>
<name>A0A0P9D4C3_9CHLR</name>
<comment type="subcellular location">
    <subcellularLocation>
        <location evidence="1">Cell membrane</location>
        <topology evidence="1">Multi-pass membrane protein</topology>
    </subcellularLocation>
</comment>
<reference evidence="7 8" key="1">
    <citation type="submission" date="2015-09" db="EMBL/GenBank/DDBJ databases">
        <title>Draft genome sequence of Kouleothrix aurantiaca JCM 19913.</title>
        <authorList>
            <person name="Hemp J."/>
        </authorList>
    </citation>
    <scope>NUCLEOTIDE SEQUENCE [LARGE SCALE GENOMIC DNA]</scope>
    <source>
        <strain evidence="7 8">COM-B</strain>
    </source>
</reference>
<sequence>MNILIMVIFVVLSAFTLAAGVMVVTVKNIIHAALWLIASFFTVAALYLLMEAEFIAIVQVLVYVGAISILVLFAIMLTRHVTGEGVRQLYERWWIALIVAAALARNILVILALFAVALALALLSRVPFRTLATRVWVSALVFTGAIALPAIFITPGQVLYRLPLLGWPITAQGLRSAAYLIVRVETSATLAILLILCTPWTNVLKALRVLRVPVVFVVILGMTFRYIFLLLQTARDMFESRQSRMVGTLEAAERRRVAASSVGVLLSKTLNLSSDVYMAMQSRGFRGEVYTLDEFAMQGRDWLALALFLALAALAAWFGR</sequence>
<dbReference type="GO" id="GO:0006824">
    <property type="term" value="P:cobalt ion transport"/>
    <property type="evidence" value="ECO:0007669"/>
    <property type="project" value="InterPro"/>
</dbReference>
<dbReference type="GO" id="GO:0043190">
    <property type="term" value="C:ATP-binding cassette (ABC) transporter complex"/>
    <property type="evidence" value="ECO:0007669"/>
    <property type="project" value="InterPro"/>
</dbReference>
<keyword evidence="4 6" id="KW-1133">Transmembrane helix</keyword>
<feature type="transmembrane region" description="Helical" evidence="6">
    <location>
        <begin position="209"/>
        <end position="228"/>
    </location>
</feature>
<dbReference type="InterPro" id="IPR012809">
    <property type="entry name" value="ECF_CbiQ"/>
</dbReference>
<accession>A0A0P9D4C3</accession>
<dbReference type="InterPro" id="IPR042106">
    <property type="entry name" value="Nuo/plastoQ_OxRdtase_6_NuoJ"/>
</dbReference>
<dbReference type="PATRIC" id="fig|186479.3.peg.8245"/>
<dbReference type="InterPro" id="IPR003339">
    <property type="entry name" value="ABC/ECF_trnsptr_transmembrane"/>
</dbReference>
<dbReference type="GO" id="GO:0008137">
    <property type="term" value="F:NADH dehydrogenase (ubiquinone) activity"/>
    <property type="evidence" value="ECO:0007669"/>
    <property type="project" value="UniProtKB-UniRule"/>
</dbReference>
<proteinExistence type="predicted"/>
<evidence type="ECO:0000256" key="5">
    <source>
        <dbReference type="ARBA" id="ARBA00023136"/>
    </source>
</evidence>
<keyword evidence="5 6" id="KW-0472">Membrane</keyword>
<keyword evidence="2" id="KW-1003">Cell membrane</keyword>
<evidence type="ECO:0000313" key="8">
    <source>
        <dbReference type="Proteomes" id="UP000050509"/>
    </source>
</evidence>
<dbReference type="PANTHER" id="PTHR34857">
    <property type="entry name" value="SLL0384 PROTEIN"/>
    <property type="match status" value="1"/>
</dbReference>
<evidence type="ECO:0000256" key="4">
    <source>
        <dbReference type="ARBA" id="ARBA00022989"/>
    </source>
</evidence>
<dbReference type="NCBIfam" id="TIGR02454">
    <property type="entry name" value="ECF_T_CbiQ"/>
    <property type="match status" value="1"/>
</dbReference>
<feature type="transmembrane region" description="Helical" evidence="6">
    <location>
        <begin position="93"/>
        <end position="123"/>
    </location>
</feature>
<dbReference type="InterPro" id="IPR051611">
    <property type="entry name" value="ECF_transporter_component"/>
</dbReference>
<keyword evidence="8" id="KW-1185">Reference proteome</keyword>
<protein>
    <submittedName>
        <fullName evidence="7">Uncharacterized protein</fullName>
    </submittedName>
</protein>
<feature type="transmembrane region" description="Helical" evidence="6">
    <location>
        <begin position="302"/>
        <end position="319"/>
    </location>
</feature>
<evidence type="ECO:0000313" key="7">
    <source>
        <dbReference type="EMBL" id="KPV52798.1"/>
    </source>
</evidence>
<dbReference type="Proteomes" id="UP000050509">
    <property type="component" value="Unassembled WGS sequence"/>
</dbReference>
<dbReference type="EMBL" id="LJCR01000429">
    <property type="protein sequence ID" value="KPV52798.1"/>
    <property type="molecule type" value="Genomic_DNA"/>
</dbReference>
<evidence type="ECO:0000256" key="1">
    <source>
        <dbReference type="ARBA" id="ARBA00004651"/>
    </source>
</evidence>
<dbReference type="Gene3D" id="1.20.120.1200">
    <property type="entry name" value="NADH-ubiquinone/plastoquinone oxidoreductase chain 6, subunit NuoJ"/>
    <property type="match status" value="1"/>
</dbReference>